<sequence length="44" mass="5238">MNHHHELPVVHIIMSKKAKNMPMTLTNEHATQIKRKKENQQVCY</sequence>
<name>A0A0A9EWI6_ARUDO</name>
<dbReference type="EMBL" id="GBRH01195660">
    <property type="protein sequence ID" value="JAE02236.1"/>
    <property type="molecule type" value="Transcribed_RNA"/>
</dbReference>
<reference evidence="1" key="2">
    <citation type="journal article" date="2015" name="Data Brief">
        <title>Shoot transcriptome of the giant reed, Arundo donax.</title>
        <authorList>
            <person name="Barrero R.A."/>
            <person name="Guerrero F.D."/>
            <person name="Moolhuijzen P."/>
            <person name="Goolsby J.A."/>
            <person name="Tidwell J."/>
            <person name="Bellgard S.E."/>
            <person name="Bellgard M.I."/>
        </authorList>
    </citation>
    <scope>NUCLEOTIDE SEQUENCE</scope>
    <source>
        <tissue evidence="1">Shoot tissue taken approximately 20 cm above the soil surface</tissue>
    </source>
</reference>
<protein>
    <submittedName>
        <fullName evidence="1">Uncharacterized protein</fullName>
    </submittedName>
</protein>
<proteinExistence type="predicted"/>
<dbReference type="AlphaFoldDB" id="A0A0A9EWI6"/>
<accession>A0A0A9EWI6</accession>
<reference evidence="1" key="1">
    <citation type="submission" date="2014-09" db="EMBL/GenBank/DDBJ databases">
        <authorList>
            <person name="Magalhaes I.L.F."/>
            <person name="Oliveira U."/>
            <person name="Santos F.R."/>
            <person name="Vidigal T.H.D.A."/>
            <person name="Brescovit A.D."/>
            <person name="Santos A.J."/>
        </authorList>
    </citation>
    <scope>NUCLEOTIDE SEQUENCE</scope>
    <source>
        <tissue evidence="1">Shoot tissue taken approximately 20 cm above the soil surface</tissue>
    </source>
</reference>
<evidence type="ECO:0000313" key="1">
    <source>
        <dbReference type="EMBL" id="JAE02236.1"/>
    </source>
</evidence>
<organism evidence="1">
    <name type="scientific">Arundo donax</name>
    <name type="common">Giant reed</name>
    <name type="synonym">Donax arundinaceus</name>
    <dbReference type="NCBI Taxonomy" id="35708"/>
    <lineage>
        <taxon>Eukaryota</taxon>
        <taxon>Viridiplantae</taxon>
        <taxon>Streptophyta</taxon>
        <taxon>Embryophyta</taxon>
        <taxon>Tracheophyta</taxon>
        <taxon>Spermatophyta</taxon>
        <taxon>Magnoliopsida</taxon>
        <taxon>Liliopsida</taxon>
        <taxon>Poales</taxon>
        <taxon>Poaceae</taxon>
        <taxon>PACMAD clade</taxon>
        <taxon>Arundinoideae</taxon>
        <taxon>Arundineae</taxon>
        <taxon>Arundo</taxon>
    </lineage>
</organism>